<evidence type="ECO:0000313" key="5">
    <source>
        <dbReference type="EMBL" id="OGZ24048.1"/>
    </source>
</evidence>
<dbReference type="GO" id="GO:0032259">
    <property type="term" value="P:methylation"/>
    <property type="evidence" value="ECO:0007669"/>
    <property type="project" value="UniProtKB-KW"/>
</dbReference>
<feature type="domain" description="DNA methylase N-4/N-6" evidence="4">
    <location>
        <begin position="187"/>
        <end position="318"/>
    </location>
</feature>
<dbReference type="InterPro" id="IPR002941">
    <property type="entry name" value="DNA_methylase_N4/N6"/>
</dbReference>
<dbReference type="Proteomes" id="UP000176406">
    <property type="component" value="Unassembled WGS sequence"/>
</dbReference>
<dbReference type="EMBL" id="MHMG01000003">
    <property type="protein sequence ID" value="OGZ24048.1"/>
    <property type="molecule type" value="Genomic_DNA"/>
</dbReference>
<organism evidence="5 6">
    <name type="scientific">Candidatus Nealsonbacteria bacterium RIFCSPLOWO2_01_FULL_41_9</name>
    <dbReference type="NCBI Taxonomy" id="1801671"/>
    <lineage>
        <taxon>Bacteria</taxon>
        <taxon>Candidatus Nealsoniibacteriota</taxon>
    </lineage>
</organism>
<name>A0A1G2EFS2_9BACT</name>
<dbReference type="PRINTS" id="PR00508">
    <property type="entry name" value="S21N4MTFRASE"/>
</dbReference>
<keyword evidence="1" id="KW-0489">Methyltransferase</keyword>
<evidence type="ECO:0000256" key="1">
    <source>
        <dbReference type="ARBA" id="ARBA00022603"/>
    </source>
</evidence>
<dbReference type="Pfam" id="PF01555">
    <property type="entry name" value="N6_N4_Mtase"/>
    <property type="match status" value="2"/>
</dbReference>
<feature type="domain" description="DNA methylase N-4/N-6" evidence="4">
    <location>
        <begin position="37"/>
        <end position="158"/>
    </location>
</feature>
<accession>A0A1G2EFS2</accession>
<evidence type="ECO:0000256" key="3">
    <source>
        <dbReference type="RuleBase" id="RU362026"/>
    </source>
</evidence>
<protein>
    <recommendedName>
        <fullName evidence="3">Methyltransferase</fullName>
        <ecNumber evidence="3">2.1.1.-</ecNumber>
    </recommendedName>
</protein>
<comment type="caution">
    <text evidence="5">The sequence shown here is derived from an EMBL/GenBank/DDBJ whole genome shotgun (WGS) entry which is preliminary data.</text>
</comment>
<reference evidence="5 6" key="1">
    <citation type="journal article" date="2016" name="Nat. Commun.">
        <title>Thousands of microbial genomes shed light on interconnected biogeochemical processes in an aquifer system.</title>
        <authorList>
            <person name="Anantharaman K."/>
            <person name="Brown C.T."/>
            <person name="Hug L.A."/>
            <person name="Sharon I."/>
            <person name="Castelle C.J."/>
            <person name="Probst A.J."/>
            <person name="Thomas B.C."/>
            <person name="Singh A."/>
            <person name="Wilkins M.J."/>
            <person name="Karaoz U."/>
            <person name="Brodie E.L."/>
            <person name="Williams K.H."/>
            <person name="Hubbard S.S."/>
            <person name="Banfield J.F."/>
        </authorList>
    </citation>
    <scope>NUCLEOTIDE SEQUENCE [LARGE SCALE GENOMIC DNA]</scope>
</reference>
<dbReference type="GO" id="GO:0003677">
    <property type="term" value="F:DNA binding"/>
    <property type="evidence" value="ECO:0007669"/>
    <property type="project" value="InterPro"/>
</dbReference>
<dbReference type="AlphaFoldDB" id="A0A1G2EFS2"/>
<dbReference type="GO" id="GO:0008170">
    <property type="term" value="F:N-methyltransferase activity"/>
    <property type="evidence" value="ECO:0007669"/>
    <property type="project" value="InterPro"/>
</dbReference>
<dbReference type="Gene3D" id="3.40.50.150">
    <property type="entry name" value="Vaccinia Virus protein VP39"/>
    <property type="match status" value="2"/>
</dbReference>
<dbReference type="SUPFAM" id="SSF53335">
    <property type="entry name" value="S-adenosyl-L-methionine-dependent methyltransferases"/>
    <property type="match status" value="2"/>
</dbReference>
<comment type="similarity">
    <text evidence="3">Belongs to the N(4)/N(6)-methyltransferase family.</text>
</comment>
<evidence type="ECO:0000259" key="4">
    <source>
        <dbReference type="Pfam" id="PF01555"/>
    </source>
</evidence>
<dbReference type="InterPro" id="IPR001091">
    <property type="entry name" value="RM_Methyltransferase"/>
</dbReference>
<proteinExistence type="inferred from homology"/>
<sequence length="320" mass="37216">MPLKKDNQNSLNSRLFALERPAKLDIDIPDKENNKIEKNNADQLERTPKYYRKDMDTRGFYDLRNSLNDLTGKEWKFMSKSVINRSYPPDLQHNLRKQHGGQKPPLLCADLIKTFTKKGEKVLDPLMGVGGTLLGAALCNRDAIGIELNKKWIDIYKKVCELEDLKELKTFEDDCRNVLKKVDKDSVDFILTDVPYWNMDKVDKTRSKVAAKSNLSQFNENNMQTKQEWLDELVEIFDLCYGVLKNKKYLSIFIGDMFRGKKYHILSADLAHAISEKTPFILKANLVWYDVSRNLHVYGQPYAYIPSMIHQNILIFRKEA</sequence>
<evidence type="ECO:0000313" key="6">
    <source>
        <dbReference type="Proteomes" id="UP000176406"/>
    </source>
</evidence>
<dbReference type="InterPro" id="IPR029063">
    <property type="entry name" value="SAM-dependent_MTases_sf"/>
</dbReference>
<gene>
    <name evidence="5" type="ORF">A3A08_01400</name>
</gene>
<dbReference type="EC" id="2.1.1.-" evidence="3"/>
<keyword evidence="2" id="KW-0808">Transferase</keyword>
<evidence type="ECO:0000256" key="2">
    <source>
        <dbReference type="ARBA" id="ARBA00022679"/>
    </source>
</evidence>